<dbReference type="GeneID" id="78358271"/>
<accession>A0A369M5X3</accession>
<dbReference type="RefSeq" id="WP_015539151.1">
    <property type="nucleotide sequence ID" value="NZ_CABMMS010000001.1"/>
</dbReference>
<keyword evidence="2" id="KW-1185">Reference proteome</keyword>
<comment type="caution">
    <text evidence="1">The sequence shown here is derived from an EMBL/GenBank/DDBJ whole genome shotgun (WGS) entry which is preliminary data.</text>
</comment>
<dbReference type="AlphaFoldDB" id="A0A369M5X3"/>
<dbReference type="InterPro" id="IPR035093">
    <property type="entry name" value="RelE/ParE_toxin_dom_sf"/>
</dbReference>
<protein>
    <submittedName>
        <fullName evidence="1">Type II toxin-antitoxin system RelE/ParE family toxin</fullName>
    </submittedName>
</protein>
<sequence length="103" mass="12093">MKWCFENSALEDLANISFYEMRYAESVDEACLRADHIIDDIVYELSTLPERFAERAYGFTDALRRLCPAGKYVVFYWIDEESGTVQERVVYAKSDFNRIHFGN</sequence>
<dbReference type="Proteomes" id="UP000254000">
    <property type="component" value="Unassembled WGS sequence"/>
</dbReference>
<name>A0A369M5X3_9ACTN</name>
<evidence type="ECO:0000313" key="2">
    <source>
        <dbReference type="Proteomes" id="UP000254000"/>
    </source>
</evidence>
<proteinExistence type="predicted"/>
<organism evidence="1 2">
    <name type="scientific">Gordonibacter pamelaeae</name>
    <dbReference type="NCBI Taxonomy" id="471189"/>
    <lineage>
        <taxon>Bacteria</taxon>
        <taxon>Bacillati</taxon>
        <taxon>Actinomycetota</taxon>
        <taxon>Coriobacteriia</taxon>
        <taxon>Eggerthellales</taxon>
        <taxon>Eggerthellaceae</taxon>
        <taxon>Gordonibacter</taxon>
    </lineage>
</organism>
<evidence type="ECO:0000313" key="1">
    <source>
        <dbReference type="EMBL" id="RDB67030.1"/>
    </source>
</evidence>
<dbReference type="Gene3D" id="3.30.2310.20">
    <property type="entry name" value="RelE-like"/>
    <property type="match status" value="1"/>
</dbReference>
<dbReference type="OrthoDB" id="3268478at2"/>
<gene>
    <name evidence="1" type="ORF">C1877_00870</name>
</gene>
<dbReference type="EMBL" id="PPTS01000001">
    <property type="protein sequence ID" value="RDB67030.1"/>
    <property type="molecule type" value="Genomic_DNA"/>
</dbReference>
<reference evidence="1 2" key="1">
    <citation type="journal article" date="2018" name="Elife">
        <title>Discovery and characterization of a prevalent human gut bacterial enzyme sufficient for the inactivation of a family of plant toxins.</title>
        <authorList>
            <person name="Koppel N."/>
            <person name="Bisanz J.E."/>
            <person name="Pandelia M.E."/>
            <person name="Turnbaugh P.J."/>
            <person name="Balskus E.P."/>
        </authorList>
    </citation>
    <scope>NUCLEOTIDE SEQUENCE [LARGE SCALE GENOMIC DNA]</scope>
    <source>
        <strain evidence="1 2">3C</strain>
    </source>
</reference>